<evidence type="ECO:0000313" key="21">
    <source>
        <dbReference type="Proteomes" id="UP000198922"/>
    </source>
</evidence>
<keyword evidence="8 19" id="KW-0169">Cobalamin biosynthesis</keyword>
<evidence type="ECO:0000256" key="4">
    <source>
        <dbReference type="ARBA" id="ARBA00010561"/>
    </source>
</evidence>
<dbReference type="EMBL" id="FNAT01000002">
    <property type="protein sequence ID" value="SDE43947.1"/>
    <property type="molecule type" value="Genomic_DNA"/>
</dbReference>
<accession>A0A1G7CXC1</accession>
<comment type="function">
    <text evidence="14 19">Joins adenosylcobinamide-GDP and alpha-ribazole to generate adenosylcobalamin (Ado-cobalamin). Also synthesizes adenosylcobalamin 5'-phosphate from adenosylcobinamide-GDP and alpha-ribazole 5'-phosphate.</text>
</comment>
<dbReference type="OrthoDB" id="9794626at2"/>
<evidence type="ECO:0000256" key="2">
    <source>
        <dbReference type="ARBA" id="ARBA00004651"/>
    </source>
</evidence>
<evidence type="ECO:0000256" key="1">
    <source>
        <dbReference type="ARBA" id="ARBA00001946"/>
    </source>
</evidence>
<dbReference type="UniPathway" id="UPA00148">
    <property type="reaction ID" value="UER00238"/>
</dbReference>
<gene>
    <name evidence="19" type="primary">cobS</name>
    <name evidence="20" type="ORF">SAMN04488567_1683</name>
</gene>
<evidence type="ECO:0000256" key="17">
    <source>
        <dbReference type="ARBA" id="ARBA00048623"/>
    </source>
</evidence>
<evidence type="ECO:0000256" key="3">
    <source>
        <dbReference type="ARBA" id="ARBA00004663"/>
    </source>
</evidence>
<dbReference type="GO" id="GO:0008818">
    <property type="term" value="F:cobalamin 5'-phosphate synthase activity"/>
    <property type="evidence" value="ECO:0007669"/>
    <property type="project" value="UniProtKB-UniRule"/>
</dbReference>
<dbReference type="HAMAP" id="MF_00719">
    <property type="entry name" value="CobS"/>
    <property type="match status" value="1"/>
</dbReference>
<evidence type="ECO:0000256" key="7">
    <source>
        <dbReference type="ARBA" id="ARBA00022475"/>
    </source>
</evidence>
<protein>
    <recommendedName>
        <fullName evidence="6 19">Adenosylcobinamide-GDP ribazoletransferase</fullName>
        <ecNumber evidence="5 19">2.7.8.26</ecNumber>
    </recommendedName>
    <alternativeName>
        <fullName evidence="16 19">Cobalamin synthase</fullName>
    </alternativeName>
    <alternativeName>
        <fullName evidence="15 19">Cobalamin-5'-phosphate synthase</fullName>
    </alternativeName>
</protein>
<dbReference type="GO" id="GO:0009236">
    <property type="term" value="P:cobalamin biosynthetic process"/>
    <property type="evidence" value="ECO:0007669"/>
    <property type="project" value="UniProtKB-UniRule"/>
</dbReference>
<comment type="catalytic activity">
    <reaction evidence="18 19">
        <text>alpha-ribazole 5'-phosphate + adenosylcob(III)inamide-GDP = adenosylcob(III)alamin 5'-phosphate + GMP + H(+)</text>
        <dbReference type="Rhea" id="RHEA:23560"/>
        <dbReference type="ChEBI" id="CHEBI:15378"/>
        <dbReference type="ChEBI" id="CHEBI:57918"/>
        <dbReference type="ChEBI" id="CHEBI:58115"/>
        <dbReference type="ChEBI" id="CHEBI:60487"/>
        <dbReference type="ChEBI" id="CHEBI:60493"/>
        <dbReference type="EC" id="2.7.8.26"/>
    </reaction>
</comment>
<dbReference type="Pfam" id="PF02654">
    <property type="entry name" value="CobS"/>
    <property type="match status" value="1"/>
</dbReference>
<evidence type="ECO:0000256" key="11">
    <source>
        <dbReference type="ARBA" id="ARBA00022842"/>
    </source>
</evidence>
<dbReference type="PANTHER" id="PTHR34148:SF1">
    <property type="entry name" value="ADENOSYLCOBINAMIDE-GDP RIBAZOLETRANSFERASE"/>
    <property type="match status" value="1"/>
</dbReference>
<dbReference type="GO" id="GO:0005886">
    <property type="term" value="C:plasma membrane"/>
    <property type="evidence" value="ECO:0007669"/>
    <property type="project" value="UniProtKB-SubCell"/>
</dbReference>
<evidence type="ECO:0000256" key="18">
    <source>
        <dbReference type="ARBA" id="ARBA00049504"/>
    </source>
</evidence>
<evidence type="ECO:0000313" key="20">
    <source>
        <dbReference type="EMBL" id="SDE43947.1"/>
    </source>
</evidence>
<feature type="transmembrane region" description="Helical" evidence="19">
    <location>
        <begin position="29"/>
        <end position="53"/>
    </location>
</feature>
<keyword evidence="7 19" id="KW-1003">Cell membrane</keyword>
<keyword evidence="11 19" id="KW-0460">Magnesium</keyword>
<keyword evidence="12 19" id="KW-1133">Transmembrane helix</keyword>
<reference evidence="21" key="1">
    <citation type="submission" date="2016-10" db="EMBL/GenBank/DDBJ databases">
        <authorList>
            <person name="Varghese N."/>
            <person name="Submissions S."/>
        </authorList>
    </citation>
    <scope>NUCLEOTIDE SEQUENCE [LARGE SCALE GENOMIC DNA]</scope>
    <source>
        <strain evidence="21">DSM 21424</strain>
    </source>
</reference>
<comment type="cofactor">
    <cofactor evidence="1 19">
        <name>Mg(2+)</name>
        <dbReference type="ChEBI" id="CHEBI:18420"/>
    </cofactor>
</comment>
<dbReference type="Proteomes" id="UP000198922">
    <property type="component" value="Unassembled WGS sequence"/>
</dbReference>
<evidence type="ECO:0000256" key="12">
    <source>
        <dbReference type="ARBA" id="ARBA00022989"/>
    </source>
</evidence>
<evidence type="ECO:0000256" key="14">
    <source>
        <dbReference type="ARBA" id="ARBA00025228"/>
    </source>
</evidence>
<name>A0A1G7CXC1_9RHOB</name>
<dbReference type="RefSeq" id="WP_090110973.1">
    <property type="nucleotide sequence ID" value="NZ_FNAT01000002.1"/>
</dbReference>
<sequence length="237" mass="23932">MSEAIRAALGLLTRLPVRPGPVLPHHGWAFPLAGLAVGGLAALVFWIASALGLPPGPAAALGLAAQIVLTGALHEDGLADCADGFWGGHTRERRLEIMRDSRVGSYGVLAIGLSLLIRWSALAVAGPLALVAAAVASRAALLWPMHALPHARADGLARLAGRPDRATLGRGCALALALCLPFAGWHVVTLAIALVLAAPGCAALARAKIGGQTGDVLGATQQVTEMAALLVLAAVAA</sequence>
<evidence type="ECO:0000256" key="13">
    <source>
        <dbReference type="ARBA" id="ARBA00023136"/>
    </source>
</evidence>
<dbReference type="PANTHER" id="PTHR34148">
    <property type="entry name" value="ADENOSYLCOBINAMIDE-GDP RIBAZOLETRANSFERASE"/>
    <property type="match status" value="1"/>
</dbReference>
<keyword evidence="13 19" id="KW-0472">Membrane</keyword>
<organism evidence="20 21">
    <name type="scientific">Limimaricola pyoseonensis</name>
    <dbReference type="NCBI Taxonomy" id="521013"/>
    <lineage>
        <taxon>Bacteria</taxon>
        <taxon>Pseudomonadati</taxon>
        <taxon>Pseudomonadota</taxon>
        <taxon>Alphaproteobacteria</taxon>
        <taxon>Rhodobacterales</taxon>
        <taxon>Paracoccaceae</taxon>
        <taxon>Limimaricola</taxon>
    </lineage>
</organism>
<evidence type="ECO:0000256" key="15">
    <source>
        <dbReference type="ARBA" id="ARBA00032605"/>
    </source>
</evidence>
<evidence type="ECO:0000256" key="10">
    <source>
        <dbReference type="ARBA" id="ARBA00022692"/>
    </source>
</evidence>
<dbReference type="InterPro" id="IPR003805">
    <property type="entry name" value="CobS"/>
</dbReference>
<evidence type="ECO:0000256" key="19">
    <source>
        <dbReference type="HAMAP-Rule" id="MF_00719"/>
    </source>
</evidence>
<dbReference type="EC" id="2.7.8.26" evidence="5 19"/>
<dbReference type="STRING" id="521013.SAMN04488567_1683"/>
<keyword evidence="21" id="KW-1185">Reference proteome</keyword>
<comment type="subcellular location">
    <subcellularLocation>
        <location evidence="2 19">Cell membrane</location>
        <topology evidence="2 19">Multi-pass membrane protein</topology>
    </subcellularLocation>
</comment>
<comment type="similarity">
    <text evidence="4 19">Belongs to the CobS family.</text>
</comment>
<evidence type="ECO:0000256" key="5">
    <source>
        <dbReference type="ARBA" id="ARBA00013200"/>
    </source>
</evidence>
<evidence type="ECO:0000256" key="8">
    <source>
        <dbReference type="ARBA" id="ARBA00022573"/>
    </source>
</evidence>
<comment type="catalytic activity">
    <reaction evidence="17 19">
        <text>alpha-ribazole + adenosylcob(III)inamide-GDP = adenosylcob(III)alamin + GMP + H(+)</text>
        <dbReference type="Rhea" id="RHEA:16049"/>
        <dbReference type="ChEBI" id="CHEBI:10329"/>
        <dbReference type="ChEBI" id="CHEBI:15378"/>
        <dbReference type="ChEBI" id="CHEBI:18408"/>
        <dbReference type="ChEBI" id="CHEBI:58115"/>
        <dbReference type="ChEBI" id="CHEBI:60487"/>
        <dbReference type="EC" id="2.7.8.26"/>
    </reaction>
</comment>
<keyword evidence="9 19" id="KW-0808">Transferase</keyword>
<feature type="transmembrane region" description="Helical" evidence="19">
    <location>
        <begin position="103"/>
        <end position="122"/>
    </location>
</feature>
<comment type="caution">
    <text evidence="19">Lacks conserved residue(s) required for the propagation of feature annotation.</text>
</comment>
<dbReference type="AlphaFoldDB" id="A0A1G7CXC1"/>
<keyword evidence="10 19" id="KW-0812">Transmembrane</keyword>
<evidence type="ECO:0000256" key="6">
    <source>
        <dbReference type="ARBA" id="ARBA00015850"/>
    </source>
</evidence>
<dbReference type="GO" id="GO:0051073">
    <property type="term" value="F:adenosylcobinamide-GDP ribazoletransferase activity"/>
    <property type="evidence" value="ECO:0007669"/>
    <property type="project" value="UniProtKB-UniRule"/>
</dbReference>
<evidence type="ECO:0000256" key="16">
    <source>
        <dbReference type="ARBA" id="ARBA00032853"/>
    </source>
</evidence>
<evidence type="ECO:0000256" key="9">
    <source>
        <dbReference type="ARBA" id="ARBA00022679"/>
    </source>
</evidence>
<feature type="transmembrane region" description="Helical" evidence="19">
    <location>
        <begin position="172"/>
        <end position="198"/>
    </location>
</feature>
<proteinExistence type="inferred from homology"/>
<comment type="pathway">
    <text evidence="3 19">Cofactor biosynthesis; adenosylcobalamin biosynthesis; adenosylcobalamin from cob(II)yrinate a,c-diamide: step 7/7.</text>
</comment>